<accession>M1DR06</accession>
<reference evidence="3" key="1">
    <citation type="journal article" date="2011" name="Nature">
        <title>Genome sequence and analysis of the tuber crop potato.</title>
        <authorList>
            <consortium name="The Potato Genome Sequencing Consortium"/>
        </authorList>
    </citation>
    <scope>NUCLEOTIDE SEQUENCE [LARGE SCALE GENOMIC DNA]</scope>
    <source>
        <strain evidence="3">cv. DM1-3 516 R44</strain>
    </source>
</reference>
<evidence type="ECO:0000313" key="2">
    <source>
        <dbReference type="EnsemblPlants" id="PGSC0003DMT400092984"/>
    </source>
</evidence>
<keyword evidence="3" id="KW-1185">Reference proteome</keyword>
<evidence type="ECO:0000256" key="1">
    <source>
        <dbReference type="SAM" id="MobiDB-lite"/>
    </source>
</evidence>
<reference evidence="2" key="2">
    <citation type="submission" date="2015-06" db="UniProtKB">
        <authorList>
            <consortium name="EnsemblPlants"/>
        </authorList>
    </citation>
    <scope>IDENTIFICATION</scope>
    <source>
        <strain evidence="2">DM1-3 516 R44</strain>
    </source>
</reference>
<proteinExistence type="predicted"/>
<dbReference type="InParanoid" id="M1DR06"/>
<protein>
    <submittedName>
        <fullName evidence="2">Uncharacterized protein</fullName>
    </submittedName>
</protein>
<dbReference type="AlphaFoldDB" id="M1DR06"/>
<dbReference type="Gramene" id="PGSC0003DMT400092984">
    <property type="protein sequence ID" value="PGSC0003DMT400092984"/>
    <property type="gene ID" value="PGSC0003DMG400042555"/>
</dbReference>
<dbReference type="HOGENOM" id="CLU_2077263_0_0_1"/>
<evidence type="ECO:0000313" key="3">
    <source>
        <dbReference type="Proteomes" id="UP000011115"/>
    </source>
</evidence>
<name>M1DR06_SOLTU</name>
<dbReference type="PaxDb" id="4113-PGSC0003DMT400092984"/>
<dbReference type="Proteomes" id="UP000011115">
    <property type="component" value="Unassembled WGS sequence"/>
</dbReference>
<organism evidence="2 3">
    <name type="scientific">Solanum tuberosum</name>
    <name type="common">Potato</name>
    <dbReference type="NCBI Taxonomy" id="4113"/>
    <lineage>
        <taxon>Eukaryota</taxon>
        <taxon>Viridiplantae</taxon>
        <taxon>Streptophyta</taxon>
        <taxon>Embryophyta</taxon>
        <taxon>Tracheophyta</taxon>
        <taxon>Spermatophyta</taxon>
        <taxon>Magnoliopsida</taxon>
        <taxon>eudicotyledons</taxon>
        <taxon>Gunneridae</taxon>
        <taxon>Pentapetalae</taxon>
        <taxon>asterids</taxon>
        <taxon>lamiids</taxon>
        <taxon>Solanales</taxon>
        <taxon>Solanaceae</taxon>
        <taxon>Solanoideae</taxon>
        <taxon>Solaneae</taxon>
        <taxon>Solanum</taxon>
    </lineage>
</organism>
<feature type="region of interest" description="Disordered" evidence="1">
    <location>
        <begin position="18"/>
        <end position="54"/>
    </location>
</feature>
<dbReference type="EnsemblPlants" id="PGSC0003DMT400092984">
    <property type="protein sequence ID" value="PGSC0003DMT400092984"/>
    <property type="gene ID" value="PGSC0003DMG400042555"/>
</dbReference>
<sequence length="118" mass="13497">MNLPNFRLIVTPRNPYPRKKLQKYTSSSEPRHGSRTMIGSTVRRSARGLDLEVTSPRHLTMSSSRSVVLMTGRGGPRRVEASSFRNPCQFYDWYDPEFPSQANTVILGLLKKTNKQEK</sequence>